<accession>A0ABR3W628</accession>
<name>A0ABR3W628_9PEZI</name>
<evidence type="ECO:0000313" key="1">
    <source>
        <dbReference type="EMBL" id="KAL1854023.1"/>
    </source>
</evidence>
<evidence type="ECO:0000313" key="2">
    <source>
        <dbReference type="Proteomes" id="UP001586593"/>
    </source>
</evidence>
<gene>
    <name evidence="1" type="ORF">VTK73DRAFT_8831</name>
</gene>
<organism evidence="1 2">
    <name type="scientific">Phialemonium thermophilum</name>
    <dbReference type="NCBI Taxonomy" id="223376"/>
    <lineage>
        <taxon>Eukaryota</taxon>
        <taxon>Fungi</taxon>
        <taxon>Dikarya</taxon>
        <taxon>Ascomycota</taxon>
        <taxon>Pezizomycotina</taxon>
        <taxon>Sordariomycetes</taxon>
        <taxon>Sordariomycetidae</taxon>
        <taxon>Cephalothecales</taxon>
        <taxon>Cephalothecaceae</taxon>
        <taxon>Phialemonium</taxon>
    </lineage>
</organism>
<proteinExistence type="predicted"/>
<dbReference type="EMBL" id="JAZHXJ010000678">
    <property type="protein sequence ID" value="KAL1854023.1"/>
    <property type="molecule type" value="Genomic_DNA"/>
</dbReference>
<reference evidence="1 2" key="1">
    <citation type="journal article" date="2024" name="Commun. Biol.">
        <title>Comparative genomic analysis of thermophilic fungi reveals convergent evolutionary adaptations and gene losses.</title>
        <authorList>
            <person name="Steindorff A.S."/>
            <person name="Aguilar-Pontes M.V."/>
            <person name="Robinson A.J."/>
            <person name="Andreopoulos B."/>
            <person name="LaButti K."/>
            <person name="Kuo A."/>
            <person name="Mondo S."/>
            <person name="Riley R."/>
            <person name="Otillar R."/>
            <person name="Haridas S."/>
            <person name="Lipzen A."/>
            <person name="Grimwood J."/>
            <person name="Schmutz J."/>
            <person name="Clum A."/>
            <person name="Reid I.D."/>
            <person name="Moisan M.C."/>
            <person name="Butler G."/>
            <person name="Nguyen T.T.M."/>
            <person name="Dewar K."/>
            <person name="Conant G."/>
            <person name="Drula E."/>
            <person name="Henrissat B."/>
            <person name="Hansel C."/>
            <person name="Singer S."/>
            <person name="Hutchinson M.I."/>
            <person name="de Vries R.P."/>
            <person name="Natvig D.O."/>
            <person name="Powell A.J."/>
            <person name="Tsang A."/>
            <person name="Grigoriev I.V."/>
        </authorList>
    </citation>
    <scope>NUCLEOTIDE SEQUENCE [LARGE SCALE GENOMIC DNA]</scope>
    <source>
        <strain evidence="1 2">ATCC 24622</strain>
    </source>
</reference>
<sequence length="157" mass="17573">MHKALLLEYLSTRTTRRTIVQESSVQATARPCQSDDVIATGDDLWRTASHVRLCRAETLLVKIRGSVSLGLHGERIHDLLRWLDLVPVEHSLSRSDTSDASEPPKTLDTLGRRQRLHRSTAACLVLPKSPECAYVTEPYTARFFDAPYFVLSSLAVS</sequence>
<comment type="caution">
    <text evidence="1">The sequence shown here is derived from an EMBL/GenBank/DDBJ whole genome shotgun (WGS) entry which is preliminary data.</text>
</comment>
<protein>
    <submittedName>
        <fullName evidence="1">Uncharacterized protein</fullName>
    </submittedName>
</protein>
<keyword evidence="2" id="KW-1185">Reference proteome</keyword>
<dbReference type="Proteomes" id="UP001586593">
    <property type="component" value="Unassembled WGS sequence"/>
</dbReference>